<protein>
    <submittedName>
        <fullName evidence="1">Uncharacterized protein</fullName>
    </submittedName>
</protein>
<proteinExistence type="predicted"/>
<dbReference type="Proteomes" id="UP000029384">
    <property type="component" value="Unassembled WGS sequence"/>
</dbReference>
<accession>A0A087S6F0</accession>
<sequence>MWYLAYPDDLYESFLRVFFMQIMLSRFVQLMGVIH</sequence>
<evidence type="ECO:0000313" key="2">
    <source>
        <dbReference type="Proteomes" id="UP000029384"/>
    </source>
</evidence>
<evidence type="ECO:0000313" key="1">
    <source>
        <dbReference type="EMBL" id="KFM21304.1"/>
    </source>
</evidence>
<gene>
    <name evidence="1" type="ORF">AAA799B03_01131</name>
</gene>
<comment type="caution">
    <text evidence="1">The sequence shown here is derived from an EMBL/GenBank/DDBJ whole genome shotgun (WGS) entry which is preliminary data.</text>
</comment>
<name>A0A087S6F0_9ARCH</name>
<keyword evidence="2" id="KW-1185">Reference proteome</keyword>
<organism evidence="1 2">
    <name type="scientific">Marine Group I thaumarchaeote SCGC AAA799-B03</name>
    <dbReference type="NCBI Taxonomy" id="1502289"/>
    <lineage>
        <taxon>Archaea</taxon>
        <taxon>Nitrososphaerota</taxon>
        <taxon>Marine Group I</taxon>
    </lineage>
</organism>
<reference evidence="1 2" key="1">
    <citation type="submission" date="2014-06" db="EMBL/GenBank/DDBJ databases">
        <authorList>
            <person name="Ngugi D.K."/>
            <person name="Blom J."/>
            <person name="Alam I."/>
            <person name="Rashid M."/>
            <person name="Baalawi W."/>
            <person name="Zhang G."/>
            <person name="Hikmawan T."/>
            <person name="Guan Y."/>
            <person name="Antunes A."/>
            <person name="Siam R."/>
            <person name="El-Dorry H."/>
            <person name="Bajic V."/>
            <person name="Stingl U."/>
        </authorList>
    </citation>
    <scope>NUCLEOTIDE SEQUENCE [LARGE SCALE GENOMIC DNA]</scope>
    <source>
        <strain evidence="1">SCGC AAA799-B03</strain>
    </source>
</reference>
<feature type="non-terminal residue" evidence="1">
    <location>
        <position position="35"/>
    </location>
</feature>
<dbReference type="AlphaFoldDB" id="A0A087S6F0"/>
<dbReference type="EMBL" id="JOTA01000028">
    <property type="protein sequence ID" value="KFM21304.1"/>
    <property type="molecule type" value="Genomic_DNA"/>
</dbReference>